<dbReference type="AlphaFoldDB" id="A0AAP0R262"/>
<sequence>MSYRTQTEETSSSISGPKKQDVVAGQWYPLLESQVAIAMLLLVLSGPMKASTYLMGRGHERRKCKA</sequence>
<proteinExistence type="predicted"/>
<gene>
    <name evidence="1" type="ORF">L1049_010594</name>
</gene>
<comment type="caution">
    <text evidence="1">The sequence shown here is derived from an EMBL/GenBank/DDBJ whole genome shotgun (WGS) entry which is preliminary data.</text>
</comment>
<evidence type="ECO:0000313" key="1">
    <source>
        <dbReference type="EMBL" id="KAK9268152.1"/>
    </source>
</evidence>
<evidence type="ECO:0000313" key="2">
    <source>
        <dbReference type="Proteomes" id="UP001415857"/>
    </source>
</evidence>
<keyword evidence="2" id="KW-1185">Reference proteome</keyword>
<dbReference type="EMBL" id="JBBPBK010000016">
    <property type="protein sequence ID" value="KAK9268152.1"/>
    <property type="molecule type" value="Genomic_DNA"/>
</dbReference>
<dbReference type="Proteomes" id="UP001415857">
    <property type="component" value="Unassembled WGS sequence"/>
</dbReference>
<name>A0AAP0R262_LIQFO</name>
<protein>
    <submittedName>
        <fullName evidence="1">Uncharacterized protein</fullName>
    </submittedName>
</protein>
<reference evidence="1 2" key="1">
    <citation type="journal article" date="2024" name="Plant J.">
        <title>Genome sequences and population genomics reveal climatic adaptation and genomic divergence between two closely related sweetgum species.</title>
        <authorList>
            <person name="Xu W.Q."/>
            <person name="Ren C.Q."/>
            <person name="Zhang X.Y."/>
            <person name="Comes H.P."/>
            <person name="Liu X.H."/>
            <person name="Li Y.G."/>
            <person name="Kettle C.J."/>
            <person name="Jalonen R."/>
            <person name="Gaisberger H."/>
            <person name="Ma Y.Z."/>
            <person name="Qiu Y.X."/>
        </authorList>
    </citation>
    <scope>NUCLEOTIDE SEQUENCE [LARGE SCALE GENOMIC DNA]</scope>
    <source>
        <strain evidence="1">Hangzhou</strain>
    </source>
</reference>
<organism evidence="1 2">
    <name type="scientific">Liquidambar formosana</name>
    <name type="common">Formosan gum</name>
    <dbReference type="NCBI Taxonomy" id="63359"/>
    <lineage>
        <taxon>Eukaryota</taxon>
        <taxon>Viridiplantae</taxon>
        <taxon>Streptophyta</taxon>
        <taxon>Embryophyta</taxon>
        <taxon>Tracheophyta</taxon>
        <taxon>Spermatophyta</taxon>
        <taxon>Magnoliopsida</taxon>
        <taxon>eudicotyledons</taxon>
        <taxon>Gunneridae</taxon>
        <taxon>Pentapetalae</taxon>
        <taxon>Saxifragales</taxon>
        <taxon>Altingiaceae</taxon>
        <taxon>Liquidambar</taxon>
    </lineage>
</organism>
<accession>A0AAP0R262</accession>